<dbReference type="PANTHER" id="PTHR38813:SF1">
    <property type="entry name" value="TOXIN RELE1-RELATED"/>
    <property type="match status" value="1"/>
</dbReference>
<dbReference type="InterPro" id="IPR052747">
    <property type="entry name" value="TA_system_RelE_toxin"/>
</dbReference>
<protein>
    <recommendedName>
        <fullName evidence="3">Type II toxin-antitoxin system RelE/ParE family toxin</fullName>
    </recommendedName>
</protein>
<accession>H5S9W9</accession>
<dbReference type="SUPFAM" id="SSF143011">
    <property type="entry name" value="RelE-like"/>
    <property type="match status" value="1"/>
</dbReference>
<dbReference type="AlphaFoldDB" id="H5S9W9"/>
<dbReference type="InterPro" id="IPR035093">
    <property type="entry name" value="RelE/ParE_toxin_dom_sf"/>
</dbReference>
<dbReference type="Gene3D" id="3.30.2310.20">
    <property type="entry name" value="RelE-like"/>
    <property type="match status" value="1"/>
</dbReference>
<gene>
    <name evidence="2" type="ORF">HGMM_F03H09C14</name>
</gene>
<name>H5S9W9_9BACT</name>
<evidence type="ECO:0008006" key="3">
    <source>
        <dbReference type="Google" id="ProtNLM"/>
    </source>
</evidence>
<dbReference type="EMBL" id="AP011644">
    <property type="protein sequence ID" value="BAL52955.1"/>
    <property type="molecule type" value="Genomic_DNA"/>
</dbReference>
<reference evidence="2" key="1">
    <citation type="journal article" date="2005" name="Environ. Microbiol.">
        <title>Genetic and functional properties of uncultivated thermophilic crenarchaeotes from a subsurface gold mine as revealed by analysis of genome fragments.</title>
        <authorList>
            <person name="Nunoura T."/>
            <person name="Hirayama H."/>
            <person name="Takami H."/>
            <person name="Oida H."/>
            <person name="Nishi S."/>
            <person name="Shimamura S."/>
            <person name="Suzuki Y."/>
            <person name="Inagaki F."/>
            <person name="Takai K."/>
            <person name="Nealson K.H."/>
            <person name="Horikoshi K."/>
        </authorList>
    </citation>
    <scope>NUCLEOTIDE SEQUENCE</scope>
</reference>
<keyword evidence="1" id="KW-1277">Toxin-antitoxin system</keyword>
<sequence>MWQVRLAQRSQRQLRRLDPLQQQRVLKALSELERDPLSPRKRIKRLQTPRGVLYRLRVGGYRIIYELSSGFVDVLGIVSRAELERFLKGL</sequence>
<dbReference type="InterPro" id="IPR007712">
    <property type="entry name" value="RelE/ParE_toxin"/>
</dbReference>
<dbReference type="PANTHER" id="PTHR38813">
    <property type="match status" value="1"/>
</dbReference>
<dbReference type="Pfam" id="PF05016">
    <property type="entry name" value="ParE_toxin"/>
    <property type="match status" value="1"/>
</dbReference>
<organism evidence="2">
    <name type="scientific">uncultured Acetothermia bacterium</name>
    <dbReference type="NCBI Taxonomy" id="236499"/>
    <lineage>
        <taxon>Bacteria</taxon>
        <taxon>Candidatus Bipolaricaulota</taxon>
        <taxon>environmental samples</taxon>
    </lineage>
</organism>
<evidence type="ECO:0000313" key="2">
    <source>
        <dbReference type="EMBL" id="BAL52955.1"/>
    </source>
</evidence>
<evidence type="ECO:0000256" key="1">
    <source>
        <dbReference type="ARBA" id="ARBA00022649"/>
    </source>
</evidence>
<reference evidence="2" key="2">
    <citation type="journal article" date="2012" name="PLoS ONE">
        <title>A Deeply Branching Thermophilic Bacterium with an Ancient Acetyl-CoA Pathway Dominates a Subsurface Ecosystem.</title>
        <authorList>
            <person name="Takami H."/>
            <person name="Noguchi H."/>
            <person name="Takaki Y."/>
            <person name="Uchiyama I."/>
            <person name="Toyoda A."/>
            <person name="Nishi S."/>
            <person name="Chee G.-J."/>
            <person name="Arai W."/>
            <person name="Nunoura T."/>
            <person name="Itoh T."/>
            <person name="Hattori M."/>
            <person name="Takai K."/>
        </authorList>
    </citation>
    <scope>NUCLEOTIDE SEQUENCE</scope>
</reference>
<proteinExistence type="predicted"/>